<organism evidence="2 3">
    <name type="scientific">Salmonella enterica subsp. enterica serovar Uganda str. R8-3404</name>
    <dbReference type="NCBI Taxonomy" id="913083"/>
    <lineage>
        <taxon>Bacteria</taxon>
        <taxon>Pseudomonadati</taxon>
        <taxon>Pseudomonadota</taxon>
        <taxon>Gammaproteobacteria</taxon>
        <taxon>Enterobacterales</taxon>
        <taxon>Enterobacteriaceae</taxon>
        <taxon>Salmonella</taxon>
    </lineage>
</organism>
<dbReference type="AlphaFoldDB" id="A0A6C8H1S4"/>
<evidence type="ECO:0000313" key="2">
    <source>
        <dbReference type="EMBL" id="EHC91415.1"/>
    </source>
</evidence>
<reference evidence="2 3" key="1">
    <citation type="journal article" date="2011" name="BMC Genomics">
        <title>Genome sequencing reveals diversification of virulence factor content and possible host adaptation in distinct subpopulations of Salmonella enterica.</title>
        <authorList>
            <person name="den Bakker H.C."/>
            <person name="Moreno Switt A.I."/>
            <person name="Govoni G."/>
            <person name="Cummings C.A."/>
            <person name="Ranieri M.L."/>
            <person name="Degoricija L."/>
            <person name="Hoelzer K."/>
            <person name="Rodriguez-Rivera L.D."/>
            <person name="Brown S."/>
            <person name="Bolchacova E."/>
            <person name="Furtado M.R."/>
            <person name="Wiedmann M."/>
        </authorList>
    </citation>
    <scope>NUCLEOTIDE SEQUENCE [LARGE SCALE GENOMIC DNA]</scope>
    <source>
        <strain evidence="2 3">R8-3404</strain>
    </source>
</reference>
<gene>
    <name evidence="2" type="ORF">LTSEUGA_2688</name>
</gene>
<proteinExistence type="predicted"/>
<dbReference type="Proteomes" id="UP000003915">
    <property type="component" value="Unassembled WGS sequence"/>
</dbReference>
<protein>
    <submittedName>
        <fullName evidence="2">Uncharacterized protein</fullName>
    </submittedName>
</protein>
<name>A0A6C8H1S4_SALET</name>
<evidence type="ECO:0000256" key="1">
    <source>
        <dbReference type="SAM" id="MobiDB-lite"/>
    </source>
</evidence>
<comment type="caution">
    <text evidence="2">The sequence shown here is derived from an EMBL/GenBank/DDBJ whole genome shotgun (WGS) entry which is preliminary data.</text>
</comment>
<sequence length="41" mass="5133">MSGRVRGKLTRFLHKRQKMRRIPAPKRQKMRRAFLRRKLRS</sequence>
<feature type="region of interest" description="Disordered" evidence="1">
    <location>
        <begin position="1"/>
        <end position="41"/>
    </location>
</feature>
<evidence type="ECO:0000313" key="3">
    <source>
        <dbReference type="Proteomes" id="UP000003915"/>
    </source>
</evidence>
<dbReference type="EMBL" id="AFCV01000699">
    <property type="protein sequence ID" value="EHC91415.1"/>
    <property type="molecule type" value="Genomic_DNA"/>
</dbReference>
<accession>A0A6C8H1S4</accession>